<sequence length="161" mass="18516">MATNNINLSEGSQYFIQDGHGFNRMVSPDKLISTLERHVNQNNIKKIEVTMYKKIEREVKIIGDTRYFEYLTRNEPGAKFVIEKHDVIFAQFRFNADASALIGTKGQILLQKNPVDDMTDKLKSLSLNNEKEIDDITDTLKSMTLNDEKTIIKKNHKIVVV</sequence>
<accession>A0A1V0SL77</accession>
<dbReference type="EMBL" id="KY684113">
    <property type="protein sequence ID" value="ARF12480.1"/>
    <property type="molecule type" value="Genomic_DNA"/>
</dbReference>
<organism evidence="1">
    <name type="scientific">Klosneuvirus KNV1</name>
    <dbReference type="NCBI Taxonomy" id="1977640"/>
    <lineage>
        <taxon>Viruses</taxon>
        <taxon>Varidnaviria</taxon>
        <taxon>Bamfordvirae</taxon>
        <taxon>Nucleocytoviricota</taxon>
        <taxon>Megaviricetes</taxon>
        <taxon>Imitervirales</taxon>
        <taxon>Mimiviridae</taxon>
        <taxon>Klosneuvirinae</taxon>
        <taxon>Klosneuvirus</taxon>
    </lineage>
</organism>
<name>A0A1V0SL77_9VIRU</name>
<reference evidence="1" key="1">
    <citation type="journal article" date="2017" name="Science">
        <title>Giant viruses with an expanded complement of translation system components.</title>
        <authorList>
            <person name="Schulz F."/>
            <person name="Yutin N."/>
            <person name="Ivanova N.N."/>
            <person name="Ortega D.R."/>
            <person name="Lee T.K."/>
            <person name="Vierheilig J."/>
            <person name="Daims H."/>
            <person name="Horn M."/>
            <person name="Wagner M."/>
            <person name="Jensen G.J."/>
            <person name="Kyrpides N.C."/>
            <person name="Koonin E.V."/>
            <person name="Woyke T."/>
        </authorList>
    </citation>
    <scope>NUCLEOTIDE SEQUENCE</scope>
    <source>
        <strain evidence="1">KNV1</strain>
    </source>
</reference>
<proteinExistence type="predicted"/>
<protein>
    <submittedName>
        <fullName evidence="1">Uncharacterized protein</fullName>
    </submittedName>
</protein>
<gene>
    <name evidence="1" type="ORF">Klosneuvirus_6_42</name>
</gene>
<evidence type="ECO:0000313" key="1">
    <source>
        <dbReference type="EMBL" id="ARF12480.1"/>
    </source>
</evidence>